<keyword evidence="7" id="KW-1185">Reference proteome</keyword>
<dbReference type="GO" id="GO:0003700">
    <property type="term" value="F:DNA-binding transcription factor activity"/>
    <property type="evidence" value="ECO:0007669"/>
    <property type="project" value="InterPro"/>
</dbReference>
<evidence type="ECO:0000313" key="6">
    <source>
        <dbReference type="EMBL" id="QNN61218.1"/>
    </source>
</evidence>
<dbReference type="Pfam" id="PF13411">
    <property type="entry name" value="MerR_1"/>
    <property type="match status" value="1"/>
</dbReference>
<gene>
    <name evidence="6" type="ORF">H9L01_02300</name>
</gene>
<protein>
    <submittedName>
        <fullName evidence="6">MerR family transcriptional regulator</fullName>
    </submittedName>
</protein>
<evidence type="ECO:0000259" key="5">
    <source>
        <dbReference type="PROSITE" id="PS50937"/>
    </source>
</evidence>
<dbReference type="RefSeq" id="WP_187534420.1">
    <property type="nucleotide sequence ID" value="NZ_CBCSHU010000001.1"/>
</dbReference>
<evidence type="ECO:0000256" key="3">
    <source>
        <dbReference type="ARBA" id="ARBA00023125"/>
    </source>
</evidence>
<accession>A0A7G9S043</accession>
<keyword evidence="1" id="KW-0678">Repressor</keyword>
<dbReference type="GO" id="GO:0003677">
    <property type="term" value="F:DNA binding"/>
    <property type="evidence" value="ECO:0007669"/>
    <property type="project" value="UniProtKB-KW"/>
</dbReference>
<feature type="domain" description="HTH merR-type" evidence="5">
    <location>
        <begin position="1"/>
        <end position="68"/>
    </location>
</feature>
<dbReference type="PROSITE" id="PS50937">
    <property type="entry name" value="HTH_MERR_2"/>
    <property type="match status" value="1"/>
</dbReference>
<keyword evidence="2" id="KW-0805">Transcription regulation</keyword>
<proteinExistence type="predicted"/>
<sequence length="225" mass="26319">MKISLVEEITGISASTIRYYEQINLVIPIRDENNYRNYSDSNVETLLEIKLLKKLGFPLKVIEKIINKEMSLQQGIDTAIHNLEQQKSDIDDSLQLLNLLKESHHDKKKIDTRIYVGKLFDFKVSNHPFIDFCDSISDLLAKYTFTLRKGFYPEEIISTPRDFTLELLRYAQREEKTLEILNESMHPVIIVNGRQYQAIRTFEKYGIPIVYFKPKSSSDDNTIHQ</sequence>
<evidence type="ECO:0000256" key="4">
    <source>
        <dbReference type="ARBA" id="ARBA00023163"/>
    </source>
</evidence>
<dbReference type="SUPFAM" id="SSF46955">
    <property type="entry name" value="Putative DNA-binding domain"/>
    <property type="match status" value="1"/>
</dbReference>
<evidence type="ECO:0000313" key="7">
    <source>
        <dbReference type="Proteomes" id="UP000515928"/>
    </source>
</evidence>
<name>A0A7G9S043_9FIRM</name>
<dbReference type="InterPro" id="IPR047057">
    <property type="entry name" value="MerR_fam"/>
</dbReference>
<dbReference type="PANTHER" id="PTHR30204">
    <property type="entry name" value="REDOX-CYCLING DRUG-SENSING TRANSCRIPTIONAL ACTIVATOR SOXR"/>
    <property type="match status" value="1"/>
</dbReference>
<dbReference type="InterPro" id="IPR009061">
    <property type="entry name" value="DNA-bd_dom_put_sf"/>
</dbReference>
<keyword evidence="4" id="KW-0804">Transcription</keyword>
<dbReference type="KEGG" id="eio:H9L01_02300"/>
<evidence type="ECO:0000256" key="1">
    <source>
        <dbReference type="ARBA" id="ARBA00022491"/>
    </source>
</evidence>
<dbReference type="PANTHER" id="PTHR30204:SF69">
    <property type="entry name" value="MERR-FAMILY TRANSCRIPTIONAL REGULATOR"/>
    <property type="match status" value="1"/>
</dbReference>
<reference evidence="6 7" key="1">
    <citation type="submission" date="2020-08" db="EMBL/GenBank/DDBJ databases">
        <title>Genome sequence of Erysipelothrix inopinata DSM 15511T.</title>
        <authorList>
            <person name="Hyun D.-W."/>
            <person name="Bae J.-W."/>
        </authorList>
    </citation>
    <scope>NUCLEOTIDE SEQUENCE [LARGE SCALE GENOMIC DNA]</scope>
    <source>
        <strain evidence="6 7">DSM 15511</strain>
    </source>
</reference>
<dbReference type="Gene3D" id="1.10.1660.10">
    <property type="match status" value="1"/>
</dbReference>
<organism evidence="6 7">
    <name type="scientific">Erysipelothrix inopinata</name>
    <dbReference type="NCBI Taxonomy" id="225084"/>
    <lineage>
        <taxon>Bacteria</taxon>
        <taxon>Bacillati</taxon>
        <taxon>Bacillota</taxon>
        <taxon>Erysipelotrichia</taxon>
        <taxon>Erysipelotrichales</taxon>
        <taxon>Erysipelotrichaceae</taxon>
        <taxon>Erysipelothrix</taxon>
    </lineage>
</organism>
<dbReference type="InterPro" id="IPR000551">
    <property type="entry name" value="MerR-type_HTH_dom"/>
</dbReference>
<dbReference type="AlphaFoldDB" id="A0A7G9S043"/>
<dbReference type="Proteomes" id="UP000515928">
    <property type="component" value="Chromosome"/>
</dbReference>
<evidence type="ECO:0000256" key="2">
    <source>
        <dbReference type="ARBA" id="ARBA00023015"/>
    </source>
</evidence>
<dbReference type="EMBL" id="CP060715">
    <property type="protein sequence ID" value="QNN61218.1"/>
    <property type="molecule type" value="Genomic_DNA"/>
</dbReference>
<dbReference type="CDD" id="cd00592">
    <property type="entry name" value="HTH_MerR-like"/>
    <property type="match status" value="1"/>
</dbReference>
<keyword evidence="3" id="KW-0238">DNA-binding</keyword>
<dbReference type="SMART" id="SM00422">
    <property type="entry name" value="HTH_MERR"/>
    <property type="match status" value="1"/>
</dbReference>